<reference evidence="3" key="1">
    <citation type="submission" date="2020-06" db="EMBL/GenBank/DDBJ databases">
        <title>Draft genome of Bugula neritina, a colonial animal packing powerful symbionts and potential medicines.</title>
        <authorList>
            <person name="Rayko M."/>
        </authorList>
    </citation>
    <scope>NUCLEOTIDE SEQUENCE [LARGE SCALE GENOMIC DNA]</scope>
    <source>
        <strain evidence="3">Kwan_BN1</strain>
    </source>
</reference>
<dbReference type="AlphaFoldDB" id="A0A7J7JYP6"/>
<dbReference type="GO" id="GO:0034456">
    <property type="term" value="C:UTP-C complex"/>
    <property type="evidence" value="ECO:0007669"/>
    <property type="project" value="TreeGrafter"/>
</dbReference>
<dbReference type="GO" id="GO:0006364">
    <property type="term" value="P:rRNA processing"/>
    <property type="evidence" value="ECO:0007669"/>
    <property type="project" value="TreeGrafter"/>
</dbReference>
<dbReference type="EMBL" id="VXIV02001593">
    <property type="protein sequence ID" value="KAF6031530.1"/>
    <property type="molecule type" value="Genomic_DNA"/>
</dbReference>
<dbReference type="SUPFAM" id="SSF54928">
    <property type="entry name" value="RNA-binding domain, RBD"/>
    <property type="match status" value="1"/>
</dbReference>
<dbReference type="PANTHER" id="PTHR13191:SF0">
    <property type="entry name" value="RIBOSOMAL RNA-PROCESSING PROTEIN 7 HOMOLOG A-RELATED"/>
    <property type="match status" value="1"/>
</dbReference>
<feature type="domain" description="Ribosomal RNA-processing protein 7 C-terminal" evidence="2">
    <location>
        <begin position="142"/>
        <end position="253"/>
    </location>
</feature>
<dbReference type="InterPro" id="IPR040446">
    <property type="entry name" value="RRP7"/>
</dbReference>
<comment type="similarity">
    <text evidence="1">Belongs to the RRP7 family.</text>
</comment>
<organism evidence="3 4">
    <name type="scientific">Bugula neritina</name>
    <name type="common">Brown bryozoan</name>
    <name type="synonym">Sertularia neritina</name>
    <dbReference type="NCBI Taxonomy" id="10212"/>
    <lineage>
        <taxon>Eukaryota</taxon>
        <taxon>Metazoa</taxon>
        <taxon>Spiralia</taxon>
        <taxon>Lophotrochozoa</taxon>
        <taxon>Bryozoa</taxon>
        <taxon>Gymnolaemata</taxon>
        <taxon>Cheilostomatida</taxon>
        <taxon>Flustrina</taxon>
        <taxon>Buguloidea</taxon>
        <taxon>Bugulidae</taxon>
        <taxon>Bugula</taxon>
    </lineage>
</organism>
<dbReference type="InterPro" id="IPR035979">
    <property type="entry name" value="RBD_domain_sf"/>
</dbReference>
<dbReference type="Pfam" id="PF12923">
    <property type="entry name" value="RRP7"/>
    <property type="match status" value="1"/>
</dbReference>
<protein>
    <recommendedName>
        <fullName evidence="2">Ribosomal RNA-processing protein 7 C-terminal domain-containing protein</fullName>
    </recommendedName>
</protein>
<evidence type="ECO:0000313" key="4">
    <source>
        <dbReference type="Proteomes" id="UP000593567"/>
    </source>
</evidence>
<evidence type="ECO:0000313" key="3">
    <source>
        <dbReference type="EMBL" id="KAF6031530.1"/>
    </source>
</evidence>
<dbReference type="GO" id="GO:0032545">
    <property type="term" value="C:CURI complex"/>
    <property type="evidence" value="ECO:0007669"/>
    <property type="project" value="TreeGrafter"/>
</dbReference>
<dbReference type="PANTHER" id="PTHR13191">
    <property type="entry name" value="RIBOSOMAL RNA PROCESSING PROTEIN 7-RELATED"/>
    <property type="match status" value="1"/>
</dbReference>
<dbReference type="Gene3D" id="6.10.250.1770">
    <property type="match status" value="1"/>
</dbReference>
<accession>A0A7J7JYP6</accession>
<dbReference type="InterPro" id="IPR024326">
    <property type="entry name" value="RRP7_C"/>
</dbReference>
<keyword evidence="4" id="KW-1185">Reference proteome</keyword>
<gene>
    <name evidence="3" type="ORF">EB796_010162</name>
</gene>
<evidence type="ECO:0000256" key="1">
    <source>
        <dbReference type="ARBA" id="ARBA00006110"/>
    </source>
</evidence>
<name>A0A7J7JYP6_BUGNE</name>
<dbReference type="GO" id="GO:0000028">
    <property type="term" value="P:ribosomal small subunit assembly"/>
    <property type="evidence" value="ECO:0007669"/>
    <property type="project" value="TreeGrafter"/>
</dbReference>
<dbReference type="GO" id="GO:0003676">
    <property type="term" value="F:nucleic acid binding"/>
    <property type="evidence" value="ECO:0007669"/>
    <property type="project" value="InterPro"/>
</dbReference>
<dbReference type="OrthoDB" id="5390at2759"/>
<sequence length="253" mass="29368">MDGTVTVSGFTVIKVFHSSASNSAQYTWWLKKSNVGNGINVTGIPVYIREGNLKKIFKKFGIIEKIKIYSLDGEKEQSHLPSFQQTKGYKQADVFFVKSSAIKSVLSMKYDDKYTVLEEGSAYKPMTDVWIKDLQTSYNIPTADIASKCAKFMEAYDLRKSEEEKDARKLADEPDEDGWITVTRNKFSHPPKAVKAHELKKLRKKKENAALVHFYKNQVTDTKMQRIRELKAKFEEDKKRIQEMRQQRKFRPY</sequence>
<comment type="caution">
    <text evidence="3">The sequence shown here is derived from an EMBL/GenBank/DDBJ whole genome shotgun (WGS) entry which is preliminary data.</text>
</comment>
<dbReference type="Proteomes" id="UP000593567">
    <property type="component" value="Unassembled WGS sequence"/>
</dbReference>
<proteinExistence type="inferred from homology"/>
<evidence type="ECO:0000259" key="2">
    <source>
        <dbReference type="Pfam" id="PF12923"/>
    </source>
</evidence>